<evidence type="ECO:0000313" key="9">
    <source>
        <dbReference type="Proteomes" id="UP000475155"/>
    </source>
</evidence>
<feature type="domain" description="Fibronectin type-III" evidence="7">
    <location>
        <begin position="763"/>
        <end position="861"/>
    </location>
</feature>
<protein>
    <recommendedName>
        <fullName evidence="7">Fibronectin type-III domain-containing protein</fullName>
    </recommendedName>
</protein>
<proteinExistence type="predicted"/>
<reference evidence="8 9" key="1">
    <citation type="submission" date="2019-10" db="EMBL/GenBank/DDBJ databases">
        <title>Bifidobacterium from non-human primates.</title>
        <authorList>
            <person name="Modesto M."/>
        </authorList>
    </citation>
    <scope>NUCLEOTIDE SEQUENCE [LARGE SCALE GENOMIC DNA]</scope>
    <source>
        <strain evidence="8 9">SMA1</strain>
    </source>
</reference>
<keyword evidence="9" id="KW-1185">Reference proteome</keyword>
<evidence type="ECO:0000256" key="5">
    <source>
        <dbReference type="SAM" id="Phobius"/>
    </source>
</evidence>
<feature type="compositionally biased region" description="Low complexity" evidence="4">
    <location>
        <begin position="968"/>
        <end position="1019"/>
    </location>
</feature>
<dbReference type="CDD" id="cd00063">
    <property type="entry name" value="FN3"/>
    <property type="match status" value="2"/>
</dbReference>
<feature type="domain" description="Fibronectin type-III" evidence="7">
    <location>
        <begin position="659"/>
        <end position="762"/>
    </location>
</feature>
<dbReference type="InterPro" id="IPR003961">
    <property type="entry name" value="FN3_dom"/>
</dbReference>
<keyword evidence="3" id="KW-0119">Carbohydrate metabolism</keyword>
<comment type="caution">
    <text evidence="8">The sequence shown here is derived from an EMBL/GenBank/DDBJ whole genome shotgun (WGS) entry which is preliminary data.</text>
</comment>
<dbReference type="Proteomes" id="UP000475155">
    <property type="component" value="Unassembled WGS sequence"/>
</dbReference>
<evidence type="ECO:0000256" key="4">
    <source>
        <dbReference type="SAM" id="MobiDB-lite"/>
    </source>
</evidence>
<dbReference type="PANTHER" id="PTHR46708:SF2">
    <property type="entry name" value="FIBRONECTIN TYPE-III DOMAIN-CONTAINING PROTEIN"/>
    <property type="match status" value="1"/>
</dbReference>
<keyword evidence="5" id="KW-0472">Membrane</keyword>
<dbReference type="InterPro" id="IPR050991">
    <property type="entry name" value="ECM_Regulatory_Proteins"/>
</dbReference>
<keyword evidence="5" id="KW-0812">Transmembrane</keyword>
<keyword evidence="2" id="KW-0326">Glycosidase</keyword>
<feature type="region of interest" description="Disordered" evidence="4">
    <location>
        <begin position="964"/>
        <end position="1022"/>
    </location>
</feature>
<feature type="signal peptide" evidence="6">
    <location>
        <begin position="1"/>
        <end position="31"/>
    </location>
</feature>
<feature type="domain" description="Fibronectin type-III" evidence="7">
    <location>
        <begin position="433"/>
        <end position="530"/>
    </location>
</feature>
<keyword evidence="2" id="KW-0378">Hydrolase</keyword>
<dbReference type="RefSeq" id="WP_163198231.1">
    <property type="nucleotide sequence ID" value="NZ_WHZU01000005.1"/>
</dbReference>
<dbReference type="PROSITE" id="PS50853">
    <property type="entry name" value="FN3"/>
    <property type="match status" value="3"/>
</dbReference>
<keyword evidence="5" id="KW-1133">Transmembrane helix</keyword>
<accession>A0ABX0CFT2</accession>
<dbReference type="Gene3D" id="2.60.40.10">
    <property type="entry name" value="Immunoglobulins"/>
    <property type="match status" value="3"/>
</dbReference>
<evidence type="ECO:0000256" key="1">
    <source>
        <dbReference type="ARBA" id="ARBA00022737"/>
    </source>
</evidence>
<dbReference type="SUPFAM" id="SSF49265">
    <property type="entry name" value="Fibronectin type III"/>
    <property type="match status" value="2"/>
</dbReference>
<feature type="chain" id="PRO_5046796079" description="Fibronectin type-III domain-containing protein" evidence="6">
    <location>
        <begin position="32"/>
        <end position="1056"/>
    </location>
</feature>
<dbReference type="InterPro" id="IPR013783">
    <property type="entry name" value="Ig-like_fold"/>
</dbReference>
<evidence type="ECO:0000256" key="6">
    <source>
        <dbReference type="SAM" id="SignalP"/>
    </source>
</evidence>
<dbReference type="PANTHER" id="PTHR46708">
    <property type="entry name" value="TENASCIN"/>
    <property type="match status" value="1"/>
</dbReference>
<gene>
    <name evidence="8" type="ORF">GFD18_04140</name>
</gene>
<dbReference type="SMART" id="SM00060">
    <property type="entry name" value="FN3"/>
    <property type="match status" value="3"/>
</dbReference>
<organism evidence="8 9">
    <name type="scientific">Bifidobacterium saimiriisciurei</name>
    <dbReference type="NCBI Taxonomy" id="2661627"/>
    <lineage>
        <taxon>Bacteria</taxon>
        <taxon>Bacillati</taxon>
        <taxon>Actinomycetota</taxon>
        <taxon>Actinomycetes</taxon>
        <taxon>Bifidobacteriales</taxon>
        <taxon>Bifidobacteriaceae</taxon>
        <taxon>Bifidobacterium</taxon>
    </lineage>
</organism>
<evidence type="ECO:0000259" key="7">
    <source>
        <dbReference type="PROSITE" id="PS50853"/>
    </source>
</evidence>
<sequence length="1056" mass="108288">MFLNKKRSAALASAVAVATLGAGLVVPAASAADSTAKTTDDATLTWGLNKETNWRAYNPGTFNFLSAGVVDKTSADDLVEENEWKQSDGNVSIEKKQADGTYAAATWAGLKTTPDGKDLPAAYSATGEGSGNRVKLTKGTGTIDADKDNAEISWTGSFTVAYYSGQVQWYAKDLKLNVTGGKGTVTATLGGWATDMNDATVFNKVAEEKNVEIATLSNVDVKDDGTVVTPDFNEIDVDGQGTKAKSWPKPFLDFITKTGSGPYWYASGGAADQRKAPTEIAVSYTAKAAEDPTKVGNVGTLSADPTTIDPTKDQQITVTGKGYTGSGAAYGTYVVIADKSVWEPGKVPTDQNAFTIQKWVRPNNDPKDGYANLDKDGNWTQVLDIPANTLDASKQYVVGTFAAHMLSVTNRNLDHAVDLTLKTTEPETTAPAAPAQPTATLAGTNADPYQVKVDWKAPAKDGGSAITGYTVTLTPSKGDAVTQDVDANTTTATFTGLSAQGVSYTATVVAKNAKGSSVASPASDAVTPNPDPAADLGIKVSPATNIDPSVKNTFTVKGTGFTGGAAANGTYLIVVDSSVWKPGQAFSMAYMGKLVGTAWIQPGQIKDGAFTGTVDVDANKLEYGKTYIVGTIAAHQLAITDRRLDTAQAITLKAQIPTAPSDVTLAKSGDADATVGWKAPAAGAYDSKVAKYTVVVSDKDGKQVATKTVEAVDGQSAYTADFAGIAKPGTTLKATVVAIDAEGQQSAAVAAKNLEIAAVAPSAPQNVTVKQSGAHELLVSWSKPASDGGSAITGYTVTLTPKTKARAAALTADVDANTFQHVFTELDPNTEYTASVTARNAVGTAGASAAEAAKPAAIEPKLAFADADKKAITSLTLNVNDEKTIYAFAQGENVGGEKVTWESSDKSVIGFPAESDDSAADTPSTAAVGYDEQKVVAGKAGSATITITATIDGKDVKATLPVTVKDPTANNNGNQNNNGNSGQNQNNGSANGSASGSATGTTSSNKTNAAAKANGTATKPNALSKTGSAIMGIVAAAAVLAAGAGIVLAARRRALR</sequence>
<evidence type="ECO:0000256" key="2">
    <source>
        <dbReference type="ARBA" id="ARBA00023295"/>
    </source>
</evidence>
<dbReference type="Gene3D" id="2.60.40.1080">
    <property type="match status" value="1"/>
</dbReference>
<keyword evidence="3" id="KW-0624">Polysaccharide degradation</keyword>
<dbReference type="InterPro" id="IPR036116">
    <property type="entry name" value="FN3_sf"/>
</dbReference>
<keyword evidence="6" id="KW-0732">Signal</keyword>
<feature type="transmembrane region" description="Helical" evidence="5">
    <location>
        <begin position="1029"/>
        <end position="1050"/>
    </location>
</feature>
<name>A0ABX0CFT2_9BIFI</name>
<evidence type="ECO:0000256" key="3">
    <source>
        <dbReference type="ARBA" id="ARBA00023326"/>
    </source>
</evidence>
<keyword evidence="1" id="KW-0677">Repeat</keyword>
<dbReference type="Pfam" id="PF00041">
    <property type="entry name" value="fn3"/>
    <property type="match status" value="2"/>
</dbReference>
<dbReference type="EMBL" id="WHZU01000005">
    <property type="protein sequence ID" value="NEH11285.1"/>
    <property type="molecule type" value="Genomic_DNA"/>
</dbReference>
<evidence type="ECO:0000313" key="8">
    <source>
        <dbReference type="EMBL" id="NEH11285.1"/>
    </source>
</evidence>